<dbReference type="AlphaFoldDB" id="A0A1J5PAG5"/>
<gene>
    <name evidence="1" type="ORF">GALL_539880</name>
</gene>
<reference evidence="1" key="1">
    <citation type="submission" date="2016-10" db="EMBL/GenBank/DDBJ databases">
        <title>Sequence of Gallionella enrichment culture.</title>
        <authorList>
            <person name="Poehlein A."/>
            <person name="Muehling M."/>
            <person name="Daniel R."/>
        </authorList>
    </citation>
    <scope>NUCLEOTIDE SEQUENCE</scope>
</reference>
<comment type="caution">
    <text evidence="1">The sequence shown here is derived from an EMBL/GenBank/DDBJ whole genome shotgun (WGS) entry which is preliminary data.</text>
</comment>
<evidence type="ECO:0000313" key="1">
    <source>
        <dbReference type="EMBL" id="OIQ64460.1"/>
    </source>
</evidence>
<name>A0A1J5PAG5_9ZZZZ</name>
<proteinExistence type="predicted"/>
<sequence length="110" mass="12290">MTRDEFDEAKKQSAEIANLLKEGSLTAEDRQKLETLQTQLAGALLSTWLPFGWGRRSIMIVLFLVGAYGLVEGNGYFLIAWLFLLLFSPRAVGELTFAFGRFMAGFHGRA</sequence>
<accession>A0A1J5PAG5</accession>
<protein>
    <submittedName>
        <fullName evidence="1">Uncharacterized protein</fullName>
    </submittedName>
</protein>
<organism evidence="1">
    <name type="scientific">mine drainage metagenome</name>
    <dbReference type="NCBI Taxonomy" id="410659"/>
    <lineage>
        <taxon>unclassified sequences</taxon>
        <taxon>metagenomes</taxon>
        <taxon>ecological metagenomes</taxon>
    </lineage>
</organism>
<dbReference type="EMBL" id="MLJW01008095">
    <property type="protein sequence ID" value="OIQ64460.1"/>
    <property type="molecule type" value="Genomic_DNA"/>
</dbReference>